<dbReference type="STRING" id="152331.FAM21731_00429"/>
<dbReference type="Proteomes" id="UP000491237">
    <property type="component" value="Unassembled WGS sequence"/>
</dbReference>
<dbReference type="EMBL" id="WKKY01000689">
    <property type="protein sequence ID" value="MSE21918.1"/>
    <property type="molecule type" value="Genomic_DNA"/>
</dbReference>
<dbReference type="EMBL" id="MSBD01000007">
    <property type="protein sequence ID" value="ORN30843.1"/>
    <property type="molecule type" value="Genomic_DNA"/>
</dbReference>
<dbReference type="Proteomes" id="UP000193009">
    <property type="component" value="Unassembled WGS sequence"/>
</dbReference>
<dbReference type="AlphaFoldDB" id="A0A1X1FHM7"/>
<accession>A0A1X1FHM7</accession>
<dbReference type="GeneID" id="69802247"/>
<dbReference type="RefSeq" id="WP_057910362.1">
    <property type="nucleotide sequence ID" value="NZ_CP018796.1"/>
</dbReference>
<sequence length="133" mass="15491">MQFNSSYAKLAIKQIEIAFQHGEIRMRPGNNEYELHSKKTETYFRQHGITFQKALADSVEALTTSKDVKFRGPSKSYFPGQPDGVIFDFLVPLYDSSMYIKFSFIVRHGRQFIVFESFHESDKPGLNNFMDLY</sequence>
<reference evidence="2 3" key="1">
    <citation type="journal article" date="2017" name="Front. Microbiol.">
        <title>The Histidine Decarboxylase Gene Cluster of Lactobacillus parabuchneri Was Gained by Horizontal Gene Transfer and Is Mobile within the Species.</title>
        <authorList>
            <person name="Wuthrich D."/>
            <person name="Berthoud H."/>
            <person name="Wechsler D."/>
            <person name="Eugster E."/>
            <person name="Irmler S."/>
            <person name="Bruggmann R."/>
        </authorList>
    </citation>
    <scope>NUCLEOTIDE SEQUENCE [LARGE SCALE GENOMIC DNA]</scope>
    <source>
        <strain evidence="2 3">FAM23169</strain>
    </source>
</reference>
<organism evidence="2 3">
    <name type="scientific">Lentilactobacillus parabuchneri</name>
    <dbReference type="NCBI Taxonomy" id="152331"/>
    <lineage>
        <taxon>Bacteria</taxon>
        <taxon>Bacillati</taxon>
        <taxon>Bacillota</taxon>
        <taxon>Bacilli</taxon>
        <taxon>Lactobacillales</taxon>
        <taxon>Lactobacillaceae</taxon>
        <taxon>Lentilactobacillus</taxon>
    </lineage>
</organism>
<keyword evidence="3" id="KW-1185">Reference proteome</keyword>
<protein>
    <submittedName>
        <fullName evidence="2">Uncharacterized protein</fullName>
    </submittedName>
</protein>
<comment type="caution">
    <text evidence="2">The sequence shown here is derived from an EMBL/GenBank/DDBJ whole genome shotgun (WGS) entry which is preliminary data.</text>
</comment>
<dbReference type="KEGG" id="lpar:FAM21731_00429"/>
<name>A0A1X1FHM7_9LACO</name>
<gene>
    <name evidence="2" type="ORF">FAM23169_00388</name>
    <name evidence="1" type="ORF">GKC44_11880</name>
</gene>
<evidence type="ECO:0000313" key="1">
    <source>
        <dbReference type="EMBL" id="MSE21918.1"/>
    </source>
</evidence>
<evidence type="ECO:0000313" key="4">
    <source>
        <dbReference type="Proteomes" id="UP000491237"/>
    </source>
</evidence>
<proteinExistence type="predicted"/>
<evidence type="ECO:0000313" key="3">
    <source>
        <dbReference type="Proteomes" id="UP000193009"/>
    </source>
</evidence>
<evidence type="ECO:0000313" key="2">
    <source>
        <dbReference type="EMBL" id="ORN30843.1"/>
    </source>
</evidence>
<reference evidence="1 4" key="2">
    <citation type="submission" date="2019-11" db="EMBL/GenBank/DDBJ databases">
        <title>Draft Genome Sequence of Plant Growth-Promoting Rhizosphere-Associated Bacteria.</title>
        <authorList>
            <person name="Vasilyev I.Y."/>
            <person name="Radchenko V."/>
            <person name="Ilnitskaya E.V."/>
        </authorList>
    </citation>
    <scope>NUCLEOTIDE SEQUENCE [LARGE SCALE GENOMIC DNA]</scope>
    <source>
        <strain evidence="1 4">VRA_07sq_f</strain>
    </source>
</reference>